<dbReference type="InterPro" id="IPR013761">
    <property type="entry name" value="SAM/pointed_sf"/>
</dbReference>
<feature type="transmembrane region" description="Helical" evidence="2">
    <location>
        <begin position="1260"/>
        <end position="1289"/>
    </location>
</feature>
<feature type="region of interest" description="Disordered" evidence="1">
    <location>
        <begin position="1716"/>
        <end position="1768"/>
    </location>
</feature>
<dbReference type="EMBL" id="BRXZ01000932">
    <property type="protein sequence ID" value="GMH57811.1"/>
    <property type="molecule type" value="Genomic_DNA"/>
</dbReference>
<feature type="transmembrane region" description="Helical" evidence="2">
    <location>
        <begin position="1124"/>
        <end position="1146"/>
    </location>
</feature>
<evidence type="ECO:0000313" key="5">
    <source>
        <dbReference type="Proteomes" id="UP001165082"/>
    </source>
</evidence>
<gene>
    <name evidence="4" type="ORF">TrRE_jg6991</name>
</gene>
<feature type="compositionally biased region" description="Gly residues" evidence="1">
    <location>
        <begin position="365"/>
        <end position="379"/>
    </location>
</feature>
<organism evidence="4 5">
    <name type="scientific">Triparma retinervis</name>
    <dbReference type="NCBI Taxonomy" id="2557542"/>
    <lineage>
        <taxon>Eukaryota</taxon>
        <taxon>Sar</taxon>
        <taxon>Stramenopiles</taxon>
        <taxon>Ochrophyta</taxon>
        <taxon>Bolidophyceae</taxon>
        <taxon>Parmales</taxon>
        <taxon>Triparmaceae</taxon>
        <taxon>Triparma</taxon>
    </lineage>
</organism>
<dbReference type="InterPro" id="IPR007498">
    <property type="entry name" value="PqiA-like"/>
</dbReference>
<sequence length="1877" mass="207990">MTERFAGPSLRRVAPRGGATQTITKAPPREILDSKRIPIMETVETELHYQEGILDEGTRRRNREFKRRMDAVQERQEAWGSRISLEEKERDEEHDEVMKRVEDLFNETVEGIWDKIEKDFSVFHRVHIPPLEDRMTAQEEDFEYFVYTTVPRLIDECTETIARRVEKARETFIIENTKVSKREEKIVARFERHVGKTLQGMEDENATRVSKLRLLTEEIDVPERVDEREEEVRITKIMKDIIEVRKMIREEKGERAKEDGVVLDQMLATQEKLQKSYRYEAWDFTLSQSCRSKACPENTQAPTAAPVPICGVGDGEPDDCCGWSFGTGSCVPESSCSYQYKFGDLTLGQSCRIDPAGDQSDSGGQDSGGGGDDGSGESGGVKGALATFLQRFTIAVPDPEPIPADTGVGMVMMSISSLQCKNIYLSTLSAVQLPAGNSMKYSLGGLGATCSGDWSFEYGYTSDEGDFVKLTDGNGYLAVVVADSDAGLELTLNKDAEDYKAESLNVNIVTLEFGGSLEAWIVDLFSGPIELVVETQLGNILCAEDGIIEEGLTDSINPLIVKFNEEIAPEFLDNKPDPQPDVWKGSDYVKWTQQSWLDIVDGAVDLLGVCLPINDIVGVIVGAEGSLRLANLNVTTNVTVPGYAEMTLGLDEVNATGLDTFSNFDVMEVLPSMIYSLKEEIDLDEFGIQIGASVDLEPLEQLEGSVPLHSEFVVSLGITELKTDVVNFLAVKADEAKTLYIEQIIKSPTCLAAALDSANFTDLGVSVSISNFEMSPRKVEDGVLEDQIDDFINVFASVMLDDFDAWVTDFIKGAVQGPAKALANGAITKVIGSVGTTCPAHEEWRHDMWEFLDFNNAMEIILSPKVDEMQSEGGRPKPFDKADFLDEELMGRIKDGFLSPEGINKFADCIVGGILSAIGPSVDISPMEGFRLQVKDLYVEGLDTFYALNVSIPGPYNVRAGIGLGDKNIGNFGFGMKVIIEFGDSKDELDVKFKFSDLSIALEALAKVKVATLMNMRLEQMSQPSCLMSTLDDISLEEMAIAMGDAEIDIGITTLTSTTRWLFGGTKTSELLNKIFKAMFWGATPVVNELLGGMISGQDAICLNGGAPPKEDGSLSDDAGSAPWVAVLTAQHTAGFIFLCVLLYLYRYRSRNNARKRKLKLAEKAIEAGNFEDAEDILSGMKGRTDWNTALLFHPDISPFMRYGVVVVQLCLLCLFVVVNLQPGASVDLYLKIAQDPIVIEDLFLFTLAGTIKDMLNAGVYFLAIVIILFSGCYPYCKVITQLVCWCLPTSKLSPKRRESVLLFVGAIGKWSLVDTFVLFLMMIAFNMKIALQDGELKADVFIVTKFGFYGFLFATMASLSMGSLVLWYHRYTTGYIELEEGGPMVSLSEMKHRYGKLLVRSTERGRWVVTVTLTLTAAFCIWGSILPSFRFNIEGLAGMALELTPDVNPTTYYSLISVGLTLPYASLDPNDIMLRWCQATYFIFSLICPLCYLAGLWMLWCKPMTLASQRTWFVMTEVFSEWAAMEVFVISIVACSAQIGQLAYFMVGGACDEIDLILQEAMKVDKEISNFVQEPTCFGVAAYLENGAYLLGIGCLVFTVVGRYLQDFCHRGLEDRLRNSPAAKEGRELAQRLTEVDANGRFSAMVQEHEMGVGDQDEVVGRKEKMGCMNRNLFHFCDRFGLLEVVNEESEERVTLGFAMEDVEDHIDGVVRPREERTQAVTAPPPPPASDDNGVRNPMRSGGRASEEDVQVEESATRQSGLSRRASNVVERIEQRLEQTKKVSWGGSRKKSEPMKLTDCKLNKMSLQDISNSLDELGLGKYKEAFMEEGIDGPVLVAMAFDMEGLDECLKDEVGVDKKLERAKIKGWMTKMMKQE</sequence>
<dbReference type="PANTHER" id="PTHR34730:SF1">
    <property type="entry name" value="PARAQUAT-INDUCIBLE PROTEIN A"/>
    <property type="match status" value="1"/>
</dbReference>
<dbReference type="SUPFAM" id="SSF47769">
    <property type="entry name" value="SAM/Pointed domain"/>
    <property type="match status" value="1"/>
</dbReference>
<dbReference type="Gene3D" id="1.10.150.50">
    <property type="entry name" value="Transcription Factor, Ets-1"/>
    <property type="match status" value="1"/>
</dbReference>
<keyword evidence="2" id="KW-0472">Membrane</keyword>
<feature type="transmembrane region" description="Helical" evidence="2">
    <location>
        <begin position="1408"/>
        <end position="1431"/>
    </location>
</feature>
<feature type="transmembrane region" description="Helical" evidence="2">
    <location>
        <begin position="1347"/>
        <end position="1369"/>
    </location>
</feature>
<dbReference type="SUPFAM" id="SSF55394">
    <property type="entry name" value="Bactericidal permeability-increasing protein, BPI"/>
    <property type="match status" value="1"/>
</dbReference>
<evidence type="ECO:0000259" key="3">
    <source>
        <dbReference type="PROSITE" id="PS50105"/>
    </source>
</evidence>
<dbReference type="OrthoDB" id="190846at2759"/>
<dbReference type="PROSITE" id="PS50105">
    <property type="entry name" value="SAM_DOMAIN"/>
    <property type="match status" value="1"/>
</dbReference>
<keyword evidence="2" id="KW-0812">Transmembrane</keyword>
<feature type="transmembrane region" description="Helical" evidence="2">
    <location>
        <begin position="1200"/>
        <end position="1221"/>
    </location>
</feature>
<protein>
    <recommendedName>
        <fullName evidence="3">SAM domain-containing protein</fullName>
    </recommendedName>
</protein>
<evidence type="ECO:0000256" key="2">
    <source>
        <dbReference type="SAM" id="Phobius"/>
    </source>
</evidence>
<feature type="transmembrane region" description="Helical" evidence="2">
    <location>
        <begin position="1301"/>
        <end position="1327"/>
    </location>
</feature>
<comment type="caution">
    <text evidence="4">The sequence shown here is derived from an EMBL/GenBank/DDBJ whole genome shotgun (WGS) entry which is preliminary data.</text>
</comment>
<dbReference type="Proteomes" id="UP001165082">
    <property type="component" value="Unassembled WGS sequence"/>
</dbReference>
<dbReference type="InterPro" id="IPR001660">
    <property type="entry name" value="SAM"/>
</dbReference>
<dbReference type="Gene3D" id="3.15.10.10">
    <property type="entry name" value="Bactericidal permeability-increasing protein, domain 1"/>
    <property type="match status" value="1"/>
</dbReference>
<keyword evidence="2" id="KW-1133">Transmembrane helix</keyword>
<feature type="compositionally biased region" description="Polar residues" evidence="1">
    <location>
        <begin position="1758"/>
        <end position="1767"/>
    </location>
</feature>
<dbReference type="InterPro" id="IPR017943">
    <property type="entry name" value="Bactericidal_perm-incr_a/b_dom"/>
</dbReference>
<accession>A0A9W6ZSX2</accession>
<feature type="region of interest" description="Disordered" evidence="1">
    <location>
        <begin position="1"/>
        <end position="26"/>
    </location>
</feature>
<evidence type="ECO:0000313" key="4">
    <source>
        <dbReference type="EMBL" id="GMH57811.1"/>
    </source>
</evidence>
<proteinExistence type="predicted"/>
<feature type="domain" description="SAM" evidence="3">
    <location>
        <begin position="1806"/>
        <end position="1876"/>
    </location>
</feature>
<reference evidence="4" key="1">
    <citation type="submission" date="2022-07" db="EMBL/GenBank/DDBJ databases">
        <title>Genome analysis of Parmales, a sister group of diatoms, reveals the evolutionary specialization of diatoms from phago-mixotrophs to photoautotrophs.</title>
        <authorList>
            <person name="Ban H."/>
            <person name="Sato S."/>
            <person name="Yoshikawa S."/>
            <person name="Kazumasa Y."/>
            <person name="Nakamura Y."/>
            <person name="Ichinomiya M."/>
            <person name="Saitoh K."/>
            <person name="Sato N."/>
            <person name="Blanc-Mathieu R."/>
            <person name="Endo H."/>
            <person name="Kuwata A."/>
            <person name="Ogata H."/>
        </authorList>
    </citation>
    <scope>NUCLEOTIDE SEQUENCE</scope>
</reference>
<evidence type="ECO:0000256" key="1">
    <source>
        <dbReference type="SAM" id="MobiDB-lite"/>
    </source>
</evidence>
<dbReference type="PANTHER" id="PTHR34730">
    <property type="entry name" value="UNNAMED PRODUCT"/>
    <property type="match status" value="1"/>
</dbReference>
<feature type="transmembrane region" description="Helical" evidence="2">
    <location>
        <begin position="1480"/>
        <end position="1501"/>
    </location>
</feature>
<feature type="region of interest" description="Disordered" evidence="1">
    <location>
        <begin position="353"/>
        <end position="379"/>
    </location>
</feature>
<dbReference type="CDD" id="cd09487">
    <property type="entry name" value="SAM_superfamily"/>
    <property type="match status" value="1"/>
</dbReference>
<dbReference type="Pfam" id="PF04403">
    <property type="entry name" value="PqiA"/>
    <property type="match status" value="1"/>
</dbReference>
<keyword evidence="5" id="KW-1185">Reference proteome</keyword>
<dbReference type="GO" id="GO:0008289">
    <property type="term" value="F:lipid binding"/>
    <property type="evidence" value="ECO:0007669"/>
    <property type="project" value="InterPro"/>
</dbReference>
<name>A0A9W6ZSX2_9STRA</name>